<feature type="transmembrane region" description="Helical" evidence="7">
    <location>
        <begin position="70"/>
        <end position="93"/>
    </location>
</feature>
<feature type="transmembrane region" description="Helical" evidence="7">
    <location>
        <begin position="12"/>
        <end position="33"/>
    </location>
</feature>
<comment type="subcellular location">
    <subcellularLocation>
        <location evidence="1 7">Cell membrane</location>
        <topology evidence="1 7">Multi-pass membrane protein</topology>
    </subcellularLocation>
</comment>
<comment type="similarity">
    <text evidence="7">Belongs to the binding-protein-dependent transport system permease family.</text>
</comment>
<dbReference type="InterPro" id="IPR035906">
    <property type="entry name" value="MetI-like_sf"/>
</dbReference>
<sequence length="277" mass="29495">MRKPLVNALRWLVFAAAVVILNFPVIATLVTSLKSEAEIMTNASLMIEAPTLDNYAAVFAMADRFDILHFLMNSLVASLIGSVLAIALAFPAAYAMARFGVGRSWLLPLAVNLRAVPLIIFAIPIYLMYQQVGLLDTRFGLALILCLVNVPLVLVLFASSIADLPLEIEEAGRVDGAGTLRLLAYVVAPMSLNVVAASSVLAFIYSWNEFLFGLMLTTNNATPVSVGASFFFAASGGGVRWGVAAAVMILATLPPLVLGLLMYRQIGRSMTAGAVKG</sequence>
<name>A0A212LL17_9HYPH</name>
<evidence type="ECO:0000313" key="9">
    <source>
        <dbReference type="EMBL" id="SCM78231.1"/>
    </source>
</evidence>
<keyword evidence="3" id="KW-1003">Cell membrane</keyword>
<keyword evidence="2 7" id="KW-0813">Transport</keyword>
<dbReference type="GO" id="GO:0005886">
    <property type="term" value="C:plasma membrane"/>
    <property type="evidence" value="ECO:0007669"/>
    <property type="project" value="UniProtKB-SubCell"/>
</dbReference>
<keyword evidence="5 7" id="KW-1133">Transmembrane helix</keyword>
<organism evidence="9">
    <name type="scientific">uncultured Pleomorphomonas sp</name>
    <dbReference type="NCBI Taxonomy" id="442121"/>
    <lineage>
        <taxon>Bacteria</taxon>
        <taxon>Pseudomonadati</taxon>
        <taxon>Pseudomonadota</taxon>
        <taxon>Alphaproteobacteria</taxon>
        <taxon>Hyphomicrobiales</taxon>
        <taxon>Pleomorphomonadaceae</taxon>
        <taxon>Pleomorphomonas</taxon>
        <taxon>environmental samples</taxon>
    </lineage>
</organism>
<evidence type="ECO:0000256" key="2">
    <source>
        <dbReference type="ARBA" id="ARBA00022448"/>
    </source>
</evidence>
<dbReference type="PROSITE" id="PS50928">
    <property type="entry name" value="ABC_TM1"/>
    <property type="match status" value="1"/>
</dbReference>
<dbReference type="RefSeq" id="WP_288197988.1">
    <property type="nucleotide sequence ID" value="NZ_LT608334.1"/>
</dbReference>
<proteinExistence type="inferred from homology"/>
<dbReference type="PANTHER" id="PTHR32243:SF52">
    <property type="entry name" value="ABC TRANSPORTER PERMEASE PROTEIN"/>
    <property type="match status" value="1"/>
</dbReference>
<feature type="transmembrane region" description="Helical" evidence="7">
    <location>
        <begin position="105"/>
        <end position="127"/>
    </location>
</feature>
<dbReference type="AlphaFoldDB" id="A0A212LL17"/>
<evidence type="ECO:0000256" key="3">
    <source>
        <dbReference type="ARBA" id="ARBA00022475"/>
    </source>
</evidence>
<gene>
    <name evidence="9" type="ORF">KL86PLE_70014</name>
</gene>
<reference evidence="9" key="1">
    <citation type="submission" date="2016-08" db="EMBL/GenBank/DDBJ databases">
        <authorList>
            <person name="Seilhamer J.J."/>
        </authorList>
    </citation>
    <scope>NUCLEOTIDE SEQUENCE</scope>
    <source>
        <strain evidence="9">86</strain>
    </source>
</reference>
<keyword evidence="6 7" id="KW-0472">Membrane</keyword>
<feature type="transmembrane region" description="Helical" evidence="7">
    <location>
        <begin position="139"/>
        <end position="162"/>
    </location>
</feature>
<protein>
    <submittedName>
        <fullName evidence="9">Binding-protein-dependent transport systems inner membrane component</fullName>
    </submittedName>
</protein>
<feature type="domain" description="ABC transmembrane type-1" evidence="8">
    <location>
        <begin position="71"/>
        <end position="262"/>
    </location>
</feature>
<keyword evidence="4 7" id="KW-0812">Transmembrane</keyword>
<dbReference type="CDD" id="cd06261">
    <property type="entry name" value="TM_PBP2"/>
    <property type="match status" value="1"/>
</dbReference>
<feature type="transmembrane region" description="Helical" evidence="7">
    <location>
        <begin position="241"/>
        <end position="263"/>
    </location>
</feature>
<feature type="transmembrane region" description="Helical" evidence="7">
    <location>
        <begin position="211"/>
        <end position="235"/>
    </location>
</feature>
<dbReference type="InterPro" id="IPR050901">
    <property type="entry name" value="BP-dep_ABC_trans_perm"/>
</dbReference>
<dbReference type="InterPro" id="IPR000515">
    <property type="entry name" value="MetI-like"/>
</dbReference>
<dbReference type="SUPFAM" id="SSF161098">
    <property type="entry name" value="MetI-like"/>
    <property type="match status" value="1"/>
</dbReference>
<evidence type="ECO:0000256" key="6">
    <source>
        <dbReference type="ARBA" id="ARBA00023136"/>
    </source>
</evidence>
<dbReference type="Pfam" id="PF00528">
    <property type="entry name" value="BPD_transp_1"/>
    <property type="match status" value="1"/>
</dbReference>
<accession>A0A212LL17</accession>
<dbReference type="Gene3D" id="1.10.3720.10">
    <property type="entry name" value="MetI-like"/>
    <property type="match status" value="1"/>
</dbReference>
<evidence type="ECO:0000256" key="1">
    <source>
        <dbReference type="ARBA" id="ARBA00004651"/>
    </source>
</evidence>
<feature type="transmembrane region" description="Helical" evidence="7">
    <location>
        <begin position="182"/>
        <end position="204"/>
    </location>
</feature>
<dbReference type="GO" id="GO:0055085">
    <property type="term" value="P:transmembrane transport"/>
    <property type="evidence" value="ECO:0007669"/>
    <property type="project" value="InterPro"/>
</dbReference>
<evidence type="ECO:0000259" key="8">
    <source>
        <dbReference type="PROSITE" id="PS50928"/>
    </source>
</evidence>
<evidence type="ECO:0000256" key="7">
    <source>
        <dbReference type="RuleBase" id="RU363032"/>
    </source>
</evidence>
<dbReference type="PANTHER" id="PTHR32243">
    <property type="entry name" value="MALTOSE TRANSPORT SYSTEM PERMEASE-RELATED"/>
    <property type="match status" value="1"/>
</dbReference>
<evidence type="ECO:0000256" key="4">
    <source>
        <dbReference type="ARBA" id="ARBA00022692"/>
    </source>
</evidence>
<dbReference type="EMBL" id="FMJD01000011">
    <property type="protein sequence ID" value="SCM78231.1"/>
    <property type="molecule type" value="Genomic_DNA"/>
</dbReference>
<evidence type="ECO:0000256" key="5">
    <source>
        <dbReference type="ARBA" id="ARBA00022989"/>
    </source>
</evidence>